<dbReference type="InterPro" id="IPR058581">
    <property type="entry name" value="TM_HPP"/>
</dbReference>
<evidence type="ECO:0000256" key="1">
    <source>
        <dbReference type="SAM" id="Phobius"/>
    </source>
</evidence>
<reference evidence="3 6" key="3">
    <citation type="submission" date="2020-02" db="EMBL/GenBank/DDBJ databases">
        <title>Newly sequenced genome of strain CSTR1 showed variability in Candidatus Kuenenia stuttgartiensis genomes.</title>
        <authorList>
            <person name="Ding C."/>
            <person name="Adrian L."/>
        </authorList>
    </citation>
    <scope>NUCLEOTIDE SEQUENCE [LARGE SCALE GENOMIC DNA]</scope>
    <source>
        <strain evidence="3 6">CSTR1</strain>
    </source>
</reference>
<dbReference type="PANTHER" id="PTHR33741">
    <property type="entry name" value="TRANSMEMBRANE PROTEIN DDB_G0269096-RELATED"/>
    <property type="match status" value="1"/>
</dbReference>
<evidence type="ECO:0000313" key="5">
    <source>
        <dbReference type="Proteomes" id="UP000221734"/>
    </source>
</evidence>
<dbReference type="Proteomes" id="UP000501926">
    <property type="component" value="Chromosome"/>
</dbReference>
<protein>
    <submittedName>
        <fullName evidence="3">HPP family protein</fullName>
    </submittedName>
</protein>
<dbReference type="EMBL" id="LT934425">
    <property type="protein sequence ID" value="SOH03579.1"/>
    <property type="molecule type" value="Genomic_DNA"/>
</dbReference>
<evidence type="ECO:0000313" key="3">
    <source>
        <dbReference type="EMBL" id="QII10834.1"/>
    </source>
</evidence>
<feature type="transmembrane region" description="Helical" evidence="1">
    <location>
        <begin position="28"/>
        <end position="45"/>
    </location>
</feature>
<evidence type="ECO:0000259" key="2">
    <source>
        <dbReference type="Pfam" id="PF04982"/>
    </source>
</evidence>
<keyword evidence="1" id="KW-1133">Transmembrane helix</keyword>
<reference evidence="4" key="2">
    <citation type="submission" date="2017-10" db="EMBL/GenBank/DDBJ databases">
        <authorList>
            <person name="Banno H."/>
            <person name="Chua N.-H."/>
        </authorList>
    </citation>
    <scope>NUCLEOTIDE SEQUENCE [LARGE SCALE GENOMIC DNA]</scope>
    <source>
        <strain evidence="4">Kuenenia_mbr1_ru-nijmegen</strain>
    </source>
</reference>
<gene>
    <name evidence="3" type="ORF">KsCSTR_14550</name>
    <name evidence="4" type="ORF">KSMBR1_1076</name>
</gene>
<dbReference type="Proteomes" id="UP000221734">
    <property type="component" value="Chromosome Kuenenia_stuttgartiensis_MBR1"/>
</dbReference>
<accession>A0A2C9CCH9</accession>
<dbReference type="KEGG" id="kst:KSMBR1_1076"/>
<keyword evidence="5" id="KW-1185">Reference proteome</keyword>
<proteinExistence type="predicted"/>
<dbReference type="AlphaFoldDB" id="A0A2C9CCH9"/>
<organism evidence="4 5">
    <name type="scientific">Kuenenia stuttgartiensis</name>
    <dbReference type="NCBI Taxonomy" id="174633"/>
    <lineage>
        <taxon>Bacteria</taxon>
        <taxon>Pseudomonadati</taxon>
        <taxon>Planctomycetota</taxon>
        <taxon>Candidatus Brocadiia</taxon>
        <taxon>Candidatus Brocadiales</taxon>
        <taxon>Candidatus Brocadiaceae</taxon>
        <taxon>Candidatus Kuenenia</taxon>
    </lineage>
</organism>
<keyword evidence="1" id="KW-0472">Membrane</keyword>
<reference evidence="5" key="1">
    <citation type="submission" date="2017-10" db="EMBL/GenBank/DDBJ databases">
        <authorList>
            <person name="Frank J."/>
        </authorList>
    </citation>
    <scope>NUCLEOTIDE SEQUENCE [LARGE SCALE GENOMIC DNA]</scope>
</reference>
<evidence type="ECO:0000313" key="4">
    <source>
        <dbReference type="EMBL" id="SOH03579.1"/>
    </source>
</evidence>
<feature type="domain" description="HPP transmembrane region" evidence="2">
    <location>
        <begin position="1"/>
        <end position="49"/>
    </location>
</feature>
<name>A0A2C9CCH9_KUEST</name>
<dbReference type="PANTHER" id="PTHR33741:SF5">
    <property type="entry name" value="TRANSMEMBRANE PROTEIN DDB_G0269096-RELATED"/>
    <property type="match status" value="1"/>
</dbReference>
<dbReference type="InterPro" id="IPR007065">
    <property type="entry name" value="HPP"/>
</dbReference>
<dbReference type="Pfam" id="PF04982">
    <property type="entry name" value="TM_HPP"/>
    <property type="match status" value="1"/>
</dbReference>
<dbReference type="EMBL" id="CP049055">
    <property type="protein sequence ID" value="QII10834.1"/>
    <property type="molecule type" value="Genomic_DNA"/>
</dbReference>
<keyword evidence="1" id="KW-0812">Transmembrane</keyword>
<evidence type="ECO:0000313" key="6">
    <source>
        <dbReference type="Proteomes" id="UP000501926"/>
    </source>
</evidence>
<sequence length="50" mass="5602">MLLGPFGASAVLIYEAYKAPLAQPRNVIMMHFAGACSWCVIYDLFGTNWY</sequence>